<dbReference type="Gene3D" id="3.40.190.10">
    <property type="entry name" value="Periplasmic binding protein-like II"/>
    <property type="match status" value="1"/>
</dbReference>
<keyword evidence="1" id="KW-1133">Transmembrane helix</keyword>
<organism evidence="2 3">
    <name type="scientific">Treponema ruminis</name>
    <dbReference type="NCBI Taxonomy" id="744515"/>
    <lineage>
        <taxon>Bacteria</taxon>
        <taxon>Pseudomonadati</taxon>
        <taxon>Spirochaetota</taxon>
        <taxon>Spirochaetia</taxon>
        <taxon>Spirochaetales</taxon>
        <taxon>Treponemataceae</taxon>
        <taxon>Treponema</taxon>
    </lineage>
</organism>
<reference evidence="2 3" key="1">
    <citation type="submission" date="2020-08" db="EMBL/GenBank/DDBJ databases">
        <title>Genomic Encyclopedia of Type Strains, Phase IV (KMG-IV): sequencing the most valuable type-strain genomes for metagenomic binning, comparative biology and taxonomic classification.</title>
        <authorList>
            <person name="Goeker M."/>
        </authorList>
    </citation>
    <scope>NUCLEOTIDE SEQUENCE [LARGE SCALE GENOMIC DNA]</scope>
    <source>
        <strain evidence="2 3">DSM 103462</strain>
    </source>
</reference>
<gene>
    <name evidence="2" type="ORF">HNP76_002667</name>
</gene>
<keyword evidence="3" id="KW-1185">Reference proteome</keyword>
<comment type="caution">
    <text evidence="2">The sequence shown here is derived from an EMBL/GenBank/DDBJ whole genome shotgun (WGS) entry which is preliminary data.</text>
</comment>
<evidence type="ECO:0000313" key="2">
    <source>
        <dbReference type="EMBL" id="MBB5227269.1"/>
    </source>
</evidence>
<keyword evidence="1" id="KW-0812">Transmembrane</keyword>
<keyword evidence="1" id="KW-0472">Membrane</keyword>
<dbReference type="AlphaFoldDB" id="A0A7W8LN62"/>
<name>A0A7W8LN62_9SPIR</name>
<dbReference type="Proteomes" id="UP000518887">
    <property type="component" value="Unassembled WGS sequence"/>
</dbReference>
<proteinExistence type="predicted"/>
<protein>
    <submittedName>
        <fullName evidence="2">Uncharacterized protein</fullName>
    </submittedName>
</protein>
<feature type="transmembrane region" description="Helical" evidence="1">
    <location>
        <begin position="21"/>
        <end position="41"/>
    </location>
</feature>
<evidence type="ECO:0000313" key="3">
    <source>
        <dbReference type="Proteomes" id="UP000518887"/>
    </source>
</evidence>
<dbReference type="EMBL" id="JACHFQ010000009">
    <property type="protein sequence ID" value="MBB5227269.1"/>
    <property type="molecule type" value="Genomic_DNA"/>
</dbReference>
<sequence length="415" mass="45571">MKNLKETKKSKKSISPKNKKILIAASSALLLLLIAGAVILFKPSKNFTIAFYKIEEKQRQGITEVINKAASAQNLQVFYVEYNAEKSLKEQIPLTKKPNIIITGSGFPVKTAVDKASGKAALPIDLTPGMTSSMRAGVQVNDGKITALPILSSHFEVDVDLAEFQSSNTKYINTWNDVEKFMREQKRKKESPMIFAGGNPDLLLDLMGAMAESIDGTESYNAAAKIIQTTDNPVRAAIKLCDEPDSPLATSVKQLKSWYKFGFIHPGTFSLQQNDVEAFASSRLSSVLFMTLENHRACAQKTISRYTSIYFPSEHGANSRIFTGKTYYAVPMLKSPKTEALLAALVTPEYQESLSRATGLAPVLAQCRTPDKQSDDARYWIAATTVPLPGLSNEAYLTKQQKTAIAAEIAARIKN</sequence>
<evidence type="ECO:0000256" key="1">
    <source>
        <dbReference type="SAM" id="Phobius"/>
    </source>
</evidence>
<dbReference type="SUPFAM" id="SSF53850">
    <property type="entry name" value="Periplasmic binding protein-like II"/>
    <property type="match status" value="1"/>
</dbReference>
<dbReference type="RefSeq" id="WP_184661338.1">
    <property type="nucleotide sequence ID" value="NZ_CP031518.1"/>
</dbReference>
<accession>A0A7W8LN62</accession>